<dbReference type="PROSITE" id="PS50192">
    <property type="entry name" value="T_SNARE"/>
    <property type="match status" value="1"/>
</dbReference>
<accession>A0A0P6W4M1</accession>
<evidence type="ECO:0000256" key="2">
    <source>
        <dbReference type="ARBA" id="ARBA00022519"/>
    </source>
</evidence>
<feature type="domain" description="HAMP" evidence="9">
    <location>
        <begin position="210"/>
        <end position="263"/>
    </location>
</feature>
<keyword evidence="6" id="KW-1133">Transmembrane helix</keyword>
<evidence type="ECO:0000256" key="6">
    <source>
        <dbReference type="SAM" id="Phobius"/>
    </source>
</evidence>
<feature type="domain" description="Methyl-accepting transducer" evidence="7">
    <location>
        <begin position="303"/>
        <end position="539"/>
    </location>
</feature>
<evidence type="ECO:0000256" key="5">
    <source>
        <dbReference type="PROSITE-ProRule" id="PRU00284"/>
    </source>
</evidence>
<evidence type="ECO:0000256" key="3">
    <source>
        <dbReference type="ARBA" id="ARBA00023224"/>
    </source>
</evidence>
<dbReference type="InterPro" id="IPR004089">
    <property type="entry name" value="MCPsignal_dom"/>
</dbReference>
<dbReference type="AlphaFoldDB" id="A0A0P6W4M1"/>
<sequence>MLRRLSISTRLSALFALVLVATLITGVAAIWQSNSDQKLAVRLENVLRSNADIEKLNGLIYAVVMDSRGIYMAKDAAAAKPFADGMARNLDRMVEVVRGWEARVEPEDRALFNEMRGRVDQFRQFRLDMAARGLAEGPAAARALGDNDQNRAVRSALNKDLEALATSLDRASNRIADDGEAVHATGVMLVVGAVLLAFLLSLFGMWMARAGIARPIIALSAAMERIARGDTAVTVPERGRSDEIGTMAGTVEVFREAVANSERLKLSLEGESRARGERQTRLETSVRNFEGDAAAALTSVVDLAARVAGSARSQIDTAEDSKRRTRTMAQASRQTTVNVQTVAAAAEELSASIGEINRRVAEAASTARAAVVTAERSSGAMQSLDTAAQRIGDVVGLIQSIAAQTNLLALNATIEAARAGEAGRGFAVVANEVKALAGQTAKATEEIAQQVVAVQATTRQSVAAIEEIQSTIRTIDALTMQVAAAVEEQGASTNEIARNVSEAARATGEVDHTIGSVDEGVVETAKSAEGLLGLAESLTAEAKRLETRMDGFFAGIKAA</sequence>
<evidence type="ECO:0000259" key="8">
    <source>
        <dbReference type="PROSITE" id="PS50192"/>
    </source>
</evidence>
<keyword evidence="6" id="KW-0812">Transmembrane</keyword>
<comment type="similarity">
    <text evidence="4">Belongs to the methyl-accepting chemotaxis (MCP) protein family.</text>
</comment>
<dbReference type="GO" id="GO:0004888">
    <property type="term" value="F:transmembrane signaling receptor activity"/>
    <property type="evidence" value="ECO:0007669"/>
    <property type="project" value="InterPro"/>
</dbReference>
<name>A0A0P6W4M1_9HYPH</name>
<evidence type="ECO:0000259" key="9">
    <source>
        <dbReference type="PROSITE" id="PS50885"/>
    </source>
</evidence>
<dbReference type="CDD" id="cd06225">
    <property type="entry name" value="HAMP"/>
    <property type="match status" value="1"/>
</dbReference>
<keyword evidence="2" id="KW-1003">Cell membrane</keyword>
<feature type="transmembrane region" description="Helical" evidence="6">
    <location>
        <begin position="181"/>
        <end position="206"/>
    </location>
</feature>
<keyword evidence="3 5" id="KW-0807">Transducer</keyword>
<dbReference type="PANTHER" id="PTHR32089">
    <property type="entry name" value="METHYL-ACCEPTING CHEMOTAXIS PROTEIN MCPB"/>
    <property type="match status" value="1"/>
</dbReference>
<evidence type="ECO:0008006" key="12">
    <source>
        <dbReference type="Google" id="ProtNLM"/>
    </source>
</evidence>
<feature type="domain" description="T-SNARE coiled-coil homology" evidence="8">
    <location>
        <begin position="455"/>
        <end position="517"/>
    </location>
</feature>
<dbReference type="PROSITE" id="PS50885">
    <property type="entry name" value="HAMP"/>
    <property type="match status" value="1"/>
</dbReference>
<protein>
    <recommendedName>
        <fullName evidence="12">Chemotaxis protein</fullName>
    </recommendedName>
</protein>
<dbReference type="GO" id="GO:0006935">
    <property type="term" value="P:chemotaxis"/>
    <property type="evidence" value="ECO:0007669"/>
    <property type="project" value="InterPro"/>
</dbReference>
<dbReference type="Pfam" id="PF00672">
    <property type="entry name" value="HAMP"/>
    <property type="match status" value="1"/>
</dbReference>
<proteinExistence type="inferred from homology"/>
<dbReference type="Gene3D" id="1.10.8.500">
    <property type="entry name" value="HAMP domain in histidine kinase"/>
    <property type="match status" value="1"/>
</dbReference>
<dbReference type="Proteomes" id="UP000048984">
    <property type="component" value="Unassembled WGS sequence"/>
</dbReference>
<reference evidence="10 11" key="1">
    <citation type="submission" date="2015-09" db="EMBL/GenBank/DDBJ databases">
        <authorList>
            <person name="Jackson K.R."/>
            <person name="Lunt B.L."/>
            <person name="Fisher J.N.B."/>
            <person name="Gardner A.V."/>
            <person name="Bailey M.E."/>
            <person name="Deus L.M."/>
            <person name="Earl A.S."/>
            <person name="Gibby P.D."/>
            <person name="Hartmann K.A."/>
            <person name="Liu J.E."/>
            <person name="Manci A.M."/>
            <person name="Nielsen D.A."/>
            <person name="Solomon M.B."/>
            <person name="Breakwell D.P."/>
            <person name="Burnett S.H."/>
            <person name="Grose J.H."/>
        </authorList>
    </citation>
    <scope>NUCLEOTIDE SEQUENCE [LARGE SCALE GENOMIC DNA]</scope>
    <source>
        <strain evidence="10 11">16</strain>
    </source>
</reference>
<dbReference type="InterPro" id="IPR004090">
    <property type="entry name" value="Chemotax_Me-accpt_rcpt"/>
</dbReference>
<keyword evidence="11" id="KW-1185">Reference proteome</keyword>
<evidence type="ECO:0000256" key="4">
    <source>
        <dbReference type="ARBA" id="ARBA00029447"/>
    </source>
</evidence>
<evidence type="ECO:0000313" key="10">
    <source>
        <dbReference type="EMBL" id="KPL54199.1"/>
    </source>
</evidence>
<dbReference type="SMART" id="SM00283">
    <property type="entry name" value="MA"/>
    <property type="match status" value="1"/>
</dbReference>
<dbReference type="EMBL" id="LJYW01000001">
    <property type="protein sequence ID" value="KPL54199.1"/>
    <property type="molecule type" value="Genomic_DNA"/>
</dbReference>
<gene>
    <name evidence="10" type="ORF">ABB55_19900</name>
</gene>
<dbReference type="Pfam" id="PF00015">
    <property type="entry name" value="MCPsignal"/>
    <property type="match status" value="1"/>
</dbReference>
<dbReference type="PRINTS" id="PR00260">
    <property type="entry name" value="CHEMTRNSDUCR"/>
</dbReference>
<comment type="subcellular location">
    <subcellularLocation>
        <location evidence="1">Cell inner membrane</location>
        <topology evidence="1">Multi-pass membrane protein</topology>
    </subcellularLocation>
</comment>
<dbReference type="PANTHER" id="PTHR32089:SF112">
    <property type="entry name" value="LYSOZYME-LIKE PROTEIN-RELATED"/>
    <property type="match status" value="1"/>
</dbReference>
<dbReference type="GO" id="GO:0007165">
    <property type="term" value="P:signal transduction"/>
    <property type="evidence" value="ECO:0007669"/>
    <property type="project" value="UniProtKB-KW"/>
</dbReference>
<dbReference type="SMART" id="SM00304">
    <property type="entry name" value="HAMP"/>
    <property type="match status" value="1"/>
</dbReference>
<dbReference type="PROSITE" id="PS50111">
    <property type="entry name" value="CHEMOTAXIS_TRANSDUC_2"/>
    <property type="match status" value="1"/>
</dbReference>
<organism evidence="10 11">
    <name type="scientific">Prosthecodimorpha hirschii</name>
    <dbReference type="NCBI Taxonomy" id="665126"/>
    <lineage>
        <taxon>Bacteria</taxon>
        <taxon>Pseudomonadati</taxon>
        <taxon>Pseudomonadota</taxon>
        <taxon>Alphaproteobacteria</taxon>
        <taxon>Hyphomicrobiales</taxon>
        <taxon>Ancalomicrobiaceae</taxon>
        <taxon>Prosthecodimorpha</taxon>
    </lineage>
</organism>
<dbReference type="STRING" id="665126.ABB55_19900"/>
<keyword evidence="2" id="KW-0997">Cell inner membrane</keyword>
<reference evidence="10 11" key="2">
    <citation type="submission" date="2015-10" db="EMBL/GenBank/DDBJ databases">
        <title>Draft Genome Sequence of Prosthecomicrobium hirschii ATCC 27832.</title>
        <authorList>
            <person name="Daniel J."/>
            <person name="Givan S.A."/>
            <person name="Brun Y.V."/>
            <person name="Brown P.J."/>
        </authorList>
    </citation>
    <scope>NUCLEOTIDE SEQUENCE [LARGE SCALE GENOMIC DNA]</scope>
    <source>
        <strain evidence="10 11">16</strain>
    </source>
</reference>
<comment type="caution">
    <text evidence="10">The sequence shown here is derived from an EMBL/GenBank/DDBJ whole genome shotgun (WGS) entry which is preliminary data.</text>
</comment>
<dbReference type="InterPro" id="IPR000727">
    <property type="entry name" value="T_SNARE_dom"/>
</dbReference>
<dbReference type="RefSeq" id="WP_054360367.1">
    <property type="nucleotide sequence ID" value="NZ_LJYW01000001.1"/>
</dbReference>
<dbReference type="GO" id="GO:0005886">
    <property type="term" value="C:plasma membrane"/>
    <property type="evidence" value="ECO:0007669"/>
    <property type="project" value="UniProtKB-SubCell"/>
</dbReference>
<keyword evidence="6" id="KW-0472">Membrane</keyword>
<dbReference type="Gene3D" id="1.10.287.950">
    <property type="entry name" value="Methyl-accepting chemotaxis protein"/>
    <property type="match status" value="1"/>
</dbReference>
<evidence type="ECO:0000259" key="7">
    <source>
        <dbReference type="PROSITE" id="PS50111"/>
    </source>
</evidence>
<dbReference type="SUPFAM" id="SSF58104">
    <property type="entry name" value="Methyl-accepting chemotaxis protein (MCP) signaling domain"/>
    <property type="match status" value="1"/>
</dbReference>
<dbReference type="InterPro" id="IPR003660">
    <property type="entry name" value="HAMP_dom"/>
</dbReference>
<evidence type="ECO:0000313" key="11">
    <source>
        <dbReference type="Proteomes" id="UP000048984"/>
    </source>
</evidence>
<evidence type="ECO:0000256" key="1">
    <source>
        <dbReference type="ARBA" id="ARBA00004429"/>
    </source>
</evidence>